<dbReference type="EMBL" id="CADCWL010000019">
    <property type="protein sequence ID" value="CAA9547231.1"/>
    <property type="molecule type" value="Genomic_DNA"/>
</dbReference>
<feature type="region of interest" description="Disordered" evidence="1">
    <location>
        <begin position="159"/>
        <end position="178"/>
    </location>
</feature>
<accession>A0A6J4UES6</accession>
<sequence>MATRAAGARRTAGAGRFKVGGAPIGNLLIVGVVGLAWLLLAGATTSAWVGWGEGFGPFRWLRTDTGPAGRTAVIWAWAGFGVAYFAWAVLAGWRHWAERPWCFGWVFSGQLWWLALLGYSAVALTAGSDLRFDVRELVIRVMAGLTAFLALVASRVPSPAAPGMPGTAADECDATEGV</sequence>
<organism evidence="3">
    <name type="scientific">uncultured Thermomicrobiales bacterium</name>
    <dbReference type="NCBI Taxonomy" id="1645740"/>
    <lineage>
        <taxon>Bacteria</taxon>
        <taxon>Pseudomonadati</taxon>
        <taxon>Thermomicrobiota</taxon>
        <taxon>Thermomicrobia</taxon>
        <taxon>Thermomicrobiales</taxon>
        <taxon>environmental samples</taxon>
    </lineage>
</organism>
<feature type="transmembrane region" description="Helical" evidence="2">
    <location>
        <begin position="72"/>
        <end position="93"/>
    </location>
</feature>
<keyword evidence="2" id="KW-0812">Transmembrane</keyword>
<feature type="transmembrane region" description="Helical" evidence="2">
    <location>
        <begin position="27"/>
        <end position="51"/>
    </location>
</feature>
<dbReference type="AlphaFoldDB" id="A0A6J4UES6"/>
<name>A0A6J4UES6_9BACT</name>
<reference evidence="3" key="1">
    <citation type="submission" date="2020-02" db="EMBL/GenBank/DDBJ databases">
        <authorList>
            <person name="Meier V. D."/>
        </authorList>
    </citation>
    <scope>NUCLEOTIDE SEQUENCE</scope>
    <source>
        <strain evidence="3">AVDCRST_MAG19</strain>
    </source>
</reference>
<keyword evidence="2" id="KW-1133">Transmembrane helix</keyword>
<feature type="transmembrane region" description="Helical" evidence="2">
    <location>
        <begin position="137"/>
        <end position="156"/>
    </location>
</feature>
<protein>
    <submittedName>
        <fullName evidence="3">Uncharacterized protein</fullName>
    </submittedName>
</protein>
<gene>
    <name evidence="3" type="ORF">AVDCRST_MAG19-471</name>
</gene>
<evidence type="ECO:0000256" key="2">
    <source>
        <dbReference type="SAM" id="Phobius"/>
    </source>
</evidence>
<feature type="transmembrane region" description="Helical" evidence="2">
    <location>
        <begin position="105"/>
        <end position="125"/>
    </location>
</feature>
<keyword evidence="2" id="KW-0472">Membrane</keyword>
<evidence type="ECO:0000256" key="1">
    <source>
        <dbReference type="SAM" id="MobiDB-lite"/>
    </source>
</evidence>
<evidence type="ECO:0000313" key="3">
    <source>
        <dbReference type="EMBL" id="CAA9547231.1"/>
    </source>
</evidence>
<proteinExistence type="predicted"/>